<evidence type="ECO:0000256" key="2">
    <source>
        <dbReference type="RuleBase" id="RU362080"/>
    </source>
</evidence>
<reference evidence="3 4" key="1">
    <citation type="journal article" date="2019" name="Nat. Microbiol.">
        <title>Mediterranean grassland soil C-N compound turnover is dependent on rainfall and depth, and is mediated by genomically divergent microorganisms.</title>
        <authorList>
            <person name="Diamond S."/>
            <person name="Andeer P.F."/>
            <person name="Li Z."/>
            <person name="Crits-Christoph A."/>
            <person name="Burstein D."/>
            <person name="Anantharaman K."/>
            <person name="Lane K.R."/>
            <person name="Thomas B.C."/>
            <person name="Pan C."/>
            <person name="Northen T.R."/>
            <person name="Banfield J.F."/>
        </authorList>
    </citation>
    <scope>NUCLEOTIDE SEQUENCE [LARGE SCALE GENOMIC DNA]</scope>
    <source>
        <strain evidence="3">NP_6</strain>
    </source>
</reference>
<protein>
    <recommendedName>
        <fullName evidence="2">Antitoxin</fullName>
    </recommendedName>
</protein>
<evidence type="ECO:0000313" key="3">
    <source>
        <dbReference type="EMBL" id="TMI80122.1"/>
    </source>
</evidence>
<dbReference type="PANTHER" id="PTHR35377">
    <property type="entry name" value="ANTITOXIN VAPB49-RELATED-RELATED"/>
    <property type="match status" value="1"/>
</dbReference>
<organism evidence="3 4">
    <name type="scientific">Candidatus Segetimicrobium genomatis</name>
    <dbReference type="NCBI Taxonomy" id="2569760"/>
    <lineage>
        <taxon>Bacteria</taxon>
        <taxon>Bacillati</taxon>
        <taxon>Candidatus Sysuimicrobiota</taxon>
        <taxon>Candidatus Sysuimicrobiia</taxon>
        <taxon>Candidatus Sysuimicrobiales</taxon>
        <taxon>Candidatus Segetimicrobiaceae</taxon>
        <taxon>Candidatus Segetimicrobium</taxon>
    </lineage>
</organism>
<sequence>MATVGVRELKSHLSQYLRRVERGERIVVTERGRSVAVLGPASASARTARIEALLRSGIASWGGGKPRGLSRPVRLARGPTIASTIVKDRR</sequence>
<proteinExistence type="inferred from homology"/>
<dbReference type="AlphaFoldDB" id="A0A537J9U7"/>
<dbReference type="Gene3D" id="3.40.1620.10">
    <property type="entry name" value="YefM-like domain"/>
    <property type="match status" value="1"/>
</dbReference>
<comment type="function">
    <text evidence="2">Antitoxin component of a type II toxin-antitoxin (TA) system.</text>
</comment>
<dbReference type="InterPro" id="IPR051416">
    <property type="entry name" value="phD-YefM_TA_antitoxins"/>
</dbReference>
<comment type="caution">
    <text evidence="3">The sequence shown here is derived from an EMBL/GenBank/DDBJ whole genome shotgun (WGS) entry which is preliminary data.</text>
</comment>
<evidence type="ECO:0000313" key="4">
    <source>
        <dbReference type="Proteomes" id="UP000318093"/>
    </source>
</evidence>
<name>A0A537J9U7_9BACT</name>
<dbReference type="NCBIfam" id="TIGR01552">
    <property type="entry name" value="phd_fam"/>
    <property type="match status" value="1"/>
</dbReference>
<dbReference type="Pfam" id="PF02604">
    <property type="entry name" value="PhdYeFM_antitox"/>
    <property type="match status" value="1"/>
</dbReference>
<dbReference type="SUPFAM" id="SSF143120">
    <property type="entry name" value="YefM-like"/>
    <property type="match status" value="1"/>
</dbReference>
<dbReference type="InterPro" id="IPR006442">
    <property type="entry name" value="Antitoxin_Phd/YefM"/>
</dbReference>
<evidence type="ECO:0000256" key="1">
    <source>
        <dbReference type="ARBA" id="ARBA00009981"/>
    </source>
</evidence>
<dbReference type="EMBL" id="VBAN01000279">
    <property type="protein sequence ID" value="TMI80122.1"/>
    <property type="molecule type" value="Genomic_DNA"/>
</dbReference>
<comment type="similarity">
    <text evidence="1 2">Belongs to the phD/YefM antitoxin family.</text>
</comment>
<gene>
    <name evidence="3" type="ORF">E6H03_08980</name>
</gene>
<accession>A0A537J9U7</accession>
<dbReference type="Proteomes" id="UP000318093">
    <property type="component" value="Unassembled WGS sequence"/>
</dbReference>
<dbReference type="InterPro" id="IPR036165">
    <property type="entry name" value="YefM-like_sf"/>
</dbReference>